<gene>
    <name evidence="1" type="ORF">J0A69_10350</name>
</gene>
<dbReference type="EMBL" id="JAFKCU010000002">
    <property type="protein sequence ID" value="MBN7815834.1"/>
    <property type="molecule type" value="Genomic_DNA"/>
</dbReference>
<evidence type="ECO:0000313" key="2">
    <source>
        <dbReference type="Proteomes" id="UP000664480"/>
    </source>
</evidence>
<organism evidence="1 2">
    <name type="scientific">Algoriphagus pacificus</name>
    <dbReference type="NCBI Taxonomy" id="2811234"/>
    <lineage>
        <taxon>Bacteria</taxon>
        <taxon>Pseudomonadati</taxon>
        <taxon>Bacteroidota</taxon>
        <taxon>Cytophagia</taxon>
        <taxon>Cytophagales</taxon>
        <taxon>Cyclobacteriaceae</taxon>
        <taxon>Algoriphagus</taxon>
    </lineage>
</organism>
<dbReference type="Proteomes" id="UP000664480">
    <property type="component" value="Unassembled WGS sequence"/>
</dbReference>
<sequence length="239" mass="27953">MKTLPKNWIAEGLIDFEYKKYQLLAYLQETDQQFDATKLYPVLGELIEHHRLLDDLKKGKSELKNLFPKAISVIDLQNAKIHYQPRENESDLMQEIANITEYALPLFSQQIHKGKEIYQHVESQVKFEPVGIMPIYTQEGFILVSKESKADIHAFRYQSSFLQLAGEKFRSIRMWLVGIFQKSLVNTLEKIKLQLIREIKELPNPATWRLHSPHDFPMEETLLPISKRLLLQHVSPDKG</sequence>
<reference evidence="1 2" key="1">
    <citation type="submission" date="2021-03" db="EMBL/GenBank/DDBJ databases">
        <title>novel species isolated from a fishpond in China.</title>
        <authorList>
            <person name="Lu H."/>
            <person name="Cai Z."/>
        </authorList>
    </citation>
    <scope>NUCLEOTIDE SEQUENCE [LARGE SCALE GENOMIC DNA]</scope>
    <source>
        <strain evidence="1 2">YJ13C</strain>
    </source>
</reference>
<name>A0ABS3CH06_9BACT</name>
<evidence type="ECO:0000313" key="1">
    <source>
        <dbReference type="EMBL" id="MBN7815834.1"/>
    </source>
</evidence>
<dbReference type="RefSeq" id="WP_206586479.1">
    <property type="nucleotide sequence ID" value="NZ_JAFKCU010000002.1"/>
</dbReference>
<proteinExistence type="predicted"/>
<comment type="caution">
    <text evidence="1">The sequence shown here is derived from an EMBL/GenBank/DDBJ whole genome shotgun (WGS) entry which is preliminary data.</text>
</comment>
<protein>
    <submittedName>
        <fullName evidence="1">Uncharacterized protein</fullName>
    </submittedName>
</protein>
<keyword evidence="2" id="KW-1185">Reference proteome</keyword>
<accession>A0ABS3CH06</accession>